<sequence length="458" mass="48318">MRFRWWRASALALTACLALVYLAGVTRLGEAEAGQATAVPVLAGDATQAVSALRADAPIAAADPATALDAAIADPELATQLVAATPDAASGELPAALATLQAAEGDLDPLAVSEFFTDLGEENTQWLSVLYPSVIAELPGAPFDARADANELILEATAMASTAYDSPERPWTTDAERPVREDLAKIQGSGREFLYLDPYNNAGNGSWIEVVGDLDTASAVTVLVPGGSAELSNENFDLYYNRAKSFVDAADGELAIVVWAGASWPAGWIEESWASWSQVAAQSLASFTVDLRNQIGDVPLTLAGHSYGGAVIGYAETYELEADQIIHIASAGMGNDVYSPEDYTEPCRTRYSITATGDPISYVQGMPYVPLLGHGADPDDFPGNINLTTGYLTDDPEALDDEGVSLAAQGILGKEIEGVHSHSEVFFPGGDSWNNILDVMLWQEPTVADEQPAAIEGC</sequence>
<dbReference type="EMBL" id="STGY01000079">
    <property type="protein sequence ID" value="THV34618.1"/>
    <property type="molecule type" value="Genomic_DNA"/>
</dbReference>
<dbReference type="InterPro" id="IPR010427">
    <property type="entry name" value="DUF1023"/>
</dbReference>
<evidence type="ECO:0000313" key="2">
    <source>
        <dbReference type="EMBL" id="THV34618.1"/>
    </source>
</evidence>
<keyword evidence="3" id="KW-1185">Reference proteome</keyword>
<evidence type="ECO:0000259" key="1">
    <source>
        <dbReference type="Pfam" id="PF06259"/>
    </source>
</evidence>
<dbReference type="Proteomes" id="UP000308760">
    <property type="component" value="Unassembled WGS sequence"/>
</dbReference>
<reference evidence="3" key="1">
    <citation type="submission" date="2019-04" db="EMBL/GenBank/DDBJ databases">
        <title>Nocardioides xinjiangensis sp. nov.</title>
        <authorList>
            <person name="Liu S."/>
        </authorList>
    </citation>
    <scope>NUCLEOTIDE SEQUENCE [LARGE SCALE GENOMIC DNA]</scope>
    <source>
        <strain evidence="3">18</strain>
    </source>
</reference>
<dbReference type="RefSeq" id="WP_136537104.1">
    <property type="nucleotide sequence ID" value="NZ_STGY01000079.1"/>
</dbReference>
<feature type="domain" description="DUF1023" evidence="1">
    <location>
        <begin position="204"/>
        <end position="362"/>
    </location>
</feature>
<dbReference type="OrthoDB" id="5170249at2"/>
<dbReference type="InterPro" id="IPR029058">
    <property type="entry name" value="AB_hydrolase_fold"/>
</dbReference>
<gene>
    <name evidence="2" type="ORF">FAB82_24035</name>
</gene>
<protein>
    <recommendedName>
        <fullName evidence="1">DUF1023 domain-containing protein</fullName>
    </recommendedName>
</protein>
<proteinExistence type="predicted"/>
<dbReference type="Pfam" id="PF06259">
    <property type="entry name" value="Abhydrolase_8"/>
    <property type="match status" value="1"/>
</dbReference>
<reference evidence="2 3" key="2">
    <citation type="submission" date="2019-05" db="EMBL/GenBank/DDBJ databases">
        <title>Glycomyces buryatensis sp. nov.</title>
        <authorList>
            <person name="Nikitina E."/>
        </authorList>
    </citation>
    <scope>NUCLEOTIDE SEQUENCE [LARGE SCALE GENOMIC DNA]</scope>
    <source>
        <strain evidence="2 3">18</strain>
    </source>
</reference>
<organism evidence="2 3">
    <name type="scientific">Glycomyces buryatensis</name>
    <dbReference type="NCBI Taxonomy" id="2570927"/>
    <lineage>
        <taxon>Bacteria</taxon>
        <taxon>Bacillati</taxon>
        <taxon>Actinomycetota</taxon>
        <taxon>Actinomycetes</taxon>
        <taxon>Glycomycetales</taxon>
        <taxon>Glycomycetaceae</taxon>
        <taxon>Glycomyces</taxon>
    </lineage>
</organism>
<dbReference type="AlphaFoldDB" id="A0A4S8PTE1"/>
<comment type="caution">
    <text evidence="2">The sequence shown here is derived from an EMBL/GenBank/DDBJ whole genome shotgun (WGS) entry which is preliminary data.</text>
</comment>
<name>A0A4S8PTE1_9ACTN</name>
<dbReference type="SUPFAM" id="SSF53474">
    <property type="entry name" value="alpha/beta-Hydrolases"/>
    <property type="match status" value="1"/>
</dbReference>
<accession>A0A4S8PTE1</accession>
<evidence type="ECO:0000313" key="3">
    <source>
        <dbReference type="Proteomes" id="UP000308760"/>
    </source>
</evidence>